<protein>
    <submittedName>
        <fullName evidence="1">Uncharacterized protein</fullName>
    </submittedName>
</protein>
<dbReference type="AlphaFoldDB" id="A0AAU9C9Y6"/>
<name>A0AAU9C9Y6_9GAMM</name>
<evidence type="ECO:0000313" key="1">
    <source>
        <dbReference type="EMBL" id="BCX81304.1"/>
    </source>
</evidence>
<organism evidence="1 2">
    <name type="scientific">Methylomarinovum caldicuralii</name>
    <dbReference type="NCBI Taxonomy" id="438856"/>
    <lineage>
        <taxon>Bacteria</taxon>
        <taxon>Pseudomonadati</taxon>
        <taxon>Pseudomonadota</taxon>
        <taxon>Gammaproteobacteria</taxon>
        <taxon>Methylococcales</taxon>
        <taxon>Methylothermaceae</taxon>
        <taxon>Methylomarinovum</taxon>
    </lineage>
</organism>
<keyword evidence="2" id="KW-1185">Reference proteome</keyword>
<reference evidence="2" key="1">
    <citation type="journal article" date="2024" name="Int. J. Syst. Evol. Microbiol.">
        <title>Methylomarinovum tepidoasis sp. nov., a moderately thermophilic methanotroph of the family Methylothermaceae isolated from a deep-sea hydrothermal field.</title>
        <authorList>
            <person name="Hirayama H."/>
            <person name="Takaki Y."/>
            <person name="Abe M."/>
            <person name="Miyazaki M."/>
            <person name="Uematsu K."/>
            <person name="Matsui Y."/>
            <person name="Takai K."/>
        </authorList>
    </citation>
    <scope>NUCLEOTIDE SEQUENCE [LARGE SCALE GENOMIC DNA]</scope>
    <source>
        <strain evidence="2">IT-9</strain>
    </source>
</reference>
<dbReference type="EMBL" id="AP024714">
    <property type="protein sequence ID" value="BCX81304.1"/>
    <property type="molecule type" value="Genomic_DNA"/>
</dbReference>
<evidence type="ECO:0000313" key="2">
    <source>
        <dbReference type="Proteomes" id="UP001321825"/>
    </source>
</evidence>
<accession>A0AAU9C9Y6</accession>
<sequence>MSQSPAKSDQAPDFTALMTVTQHLMTCYTLRPCPVLARKVAYHLGVILSPPYREALGDWRGAIGKLREQWQRLATLDHERLRRQAAKVPVGDIHWNSNDYHKLL</sequence>
<dbReference type="KEGG" id="mcau:MIT9_P0882"/>
<gene>
    <name evidence="1" type="ORF">MIT9_P0882</name>
</gene>
<dbReference type="Proteomes" id="UP001321825">
    <property type="component" value="Chromosome"/>
</dbReference>
<proteinExistence type="predicted"/>
<dbReference type="RefSeq" id="WP_317706239.1">
    <property type="nucleotide sequence ID" value="NZ_AP024714.1"/>
</dbReference>